<evidence type="ECO:0000313" key="2">
    <source>
        <dbReference type="Proteomes" id="UP000430232"/>
    </source>
</evidence>
<dbReference type="GO" id="GO:0016740">
    <property type="term" value="F:transferase activity"/>
    <property type="evidence" value="ECO:0007669"/>
    <property type="project" value="UniProtKB-KW"/>
</dbReference>
<comment type="caution">
    <text evidence="1">The sequence shown here is derived from an EMBL/GenBank/DDBJ whole genome shotgun (WGS) entry which is preliminary data.</text>
</comment>
<gene>
    <name evidence="1" type="ORF">F7R21_19475</name>
</gene>
<feature type="non-terminal residue" evidence="1">
    <location>
        <position position="82"/>
    </location>
</feature>
<dbReference type="EMBL" id="VZOJ01000055">
    <property type="protein sequence ID" value="KAB0638744.1"/>
    <property type="molecule type" value="Genomic_DNA"/>
</dbReference>
<sequence length="82" mass="8419">MTTDVSIDELARLAGLEPDWIDAAGVARRVDDDALVALVDALGWPCGTPIERVDSAAALADANGATPRLVTGDAGVPLPLPR</sequence>
<evidence type="ECO:0000313" key="1">
    <source>
        <dbReference type="EMBL" id="KAB0638744.1"/>
    </source>
</evidence>
<name>A0A6H9SP92_9BURK</name>
<accession>A0A6H9SP92</accession>
<dbReference type="Proteomes" id="UP000430232">
    <property type="component" value="Unassembled WGS sequence"/>
</dbReference>
<dbReference type="AlphaFoldDB" id="A0A6H9SP92"/>
<keyword evidence="1" id="KW-0808">Transferase</keyword>
<reference evidence="1 2" key="1">
    <citation type="submission" date="2019-09" db="EMBL/GenBank/DDBJ databases">
        <title>Draft genome sequences of 48 bacterial type strains from the CCUG.</title>
        <authorList>
            <person name="Tunovic T."/>
            <person name="Pineiro-Iglesias B."/>
            <person name="Unosson C."/>
            <person name="Inganas E."/>
            <person name="Ohlen M."/>
            <person name="Cardew S."/>
            <person name="Jensie-Markopoulos S."/>
            <person name="Salva-Serra F."/>
            <person name="Jaen-Luchoro D."/>
            <person name="Karlsson R."/>
            <person name="Svensson-Stadler L."/>
            <person name="Chun J."/>
            <person name="Moore E."/>
        </authorList>
    </citation>
    <scope>NUCLEOTIDE SEQUENCE [LARGE SCALE GENOMIC DNA]</scope>
    <source>
        <strain evidence="1 2">CCUG 54555</strain>
    </source>
</reference>
<organism evidence="1 2">
    <name type="scientific">Burkholderia latens</name>
    <dbReference type="NCBI Taxonomy" id="488446"/>
    <lineage>
        <taxon>Bacteria</taxon>
        <taxon>Pseudomonadati</taxon>
        <taxon>Pseudomonadota</taxon>
        <taxon>Betaproteobacteria</taxon>
        <taxon>Burkholderiales</taxon>
        <taxon>Burkholderiaceae</taxon>
        <taxon>Burkholderia</taxon>
        <taxon>Burkholderia cepacia complex</taxon>
    </lineage>
</organism>
<protein>
    <submittedName>
        <fullName evidence="1">4-alpha-glucanotransferase</fullName>
    </submittedName>
</protein>
<keyword evidence="2" id="KW-1185">Reference proteome</keyword>
<proteinExistence type="predicted"/>